<feature type="transmembrane region" description="Helical" evidence="1">
    <location>
        <begin position="164"/>
        <end position="182"/>
    </location>
</feature>
<feature type="transmembrane region" description="Helical" evidence="1">
    <location>
        <begin position="127"/>
        <end position="152"/>
    </location>
</feature>
<organism evidence="2 3">
    <name type="scientific">Caldisericum exile</name>
    <dbReference type="NCBI Taxonomy" id="693075"/>
    <lineage>
        <taxon>Bacteria</taxon>
        <taxon>Pseudomonadati</taxon>
        <taxon>Caldisericota/Cryosericota group</taxon>
        <taxon>Caldisericota</taxon>
        <taxon>Caldisericia</taxon>
        <taxon>Caldisericales</taxon>
        <taxon>Caldisericaceae</taxon>
        <taxon>Caldisericum</taxon>
    </lineage>
</organism>
<keyword evidence="1" id="KW-0812">Transmembrane</keyword>
<name>A0A2J6X4V3_9BACT</name>
<gene>
    <name evidence="2" type="ORF">C0175_05285</name>
</gene>
<feature type="transmembrane region" description="Helical" evidence="1">
    <location>
        <begin position="93"/>
        <end position="115"/>
    </location>
</feature>
<evidence type="ECO:0000256" key="1">
    <source>
        <dbReference type="SAM" id="Phobius"/>
    </source>
</evidence>
<comment type="caution">
    <text evidence="2">The sequence shown here is derived from an EMBL/GenBank/DDBJ whole genome shotgun (WGS) entry which is preliminary data.</text>
</comment>
<sequence>MDNKFKRILTFLISEQPVALSVITIVRLSNLINNLEFLLLITFFSLLPSLSFLSFIRYPWDFKKERRLSFIVNMISFLTGLVVILILKCNKVSIFISLSYNLAGIILGVSNLLGYKASGHATSIAGPATILTAIVGLKGSLLYLLLIPAFYLKITLKDHTIGQFITGILIGMLSTVVIYYFIGGI</sequence>
<dbReference type="AlphaFoldDB" id="A0A2J6X4V3"/>
<evidence type="ECO:0000313" key="3">
    <source>
        <dbReference type="Proteomes" id="UP000236910"/>
    </source>
</evidence>
<keyword evidence="1" id="KW-1133">Transmembrane helix</keyword>
<dbReference type="Proteomes" id="UP000236910">
    <property type="component" value="Unassembled WGS sequence"/>
</dbReference>
<feature type="transmembrane region" description="Helical" evidence="1">
    <location>
        <begin position="37"/>
        <end position="56"/>
    </location>
</feature>
<evidence type="ECO:0000313" key="2">
    <source>
        <dbReference type="EMBL" id="PMP81520.1"/>
    </source>
</evidence>
<keyword evidence="1" id="KW-0472">Membrane</keyword>
<protein>
    <recommendedName>
        <fullName evidence="4">Phosphatidic acid phosphatase type 2/haloperoxidase domain-containing protein</fullName>
    </recommendedName>
</protein>
<feature type="transmembrane region" description="Helical" evidence="1">
    <location>
        <begin position="68"/>
        <end position="87"/>
    </location>
</feature>
<accession>A0A2J6X4V3</accession>
<evidence type="ECO:0008006" key="4">
    <source>
        <dbReference type="Google" id="ProtNLM"/>
    </source>
</evidence>
<reference evidence="2 3" key="1">
    <citation type="submission" date="2018-01" db="EMBL/GenBank/DDBJ databases">
        <title>Metagenomic assembled genomes from two thermal pools in the Uzon Caldera, Kamchatka, Russia.</title>
        <authorList>
            <person name="Wilkins L."/>
            <person name="Ettinger C."/>
        </authorList>
    </citation>
    <scope>NUCLEOTIDE SEQUENCE [LARGE SCALE GENOMIC DNA]</scope>
    <source>
        <strain evidence="2">ARK-10</strain>
    </source>
</reference>
<proteinExistence type="predicted"/>
<dbReference type="EMBL" id="PNIX01000308">
    <property type="protein sequence ID" value="PMP81520.1"/>
    <property type="molecule type" value="Genomic_DNA"/>
</dbReference>